<dbReference type="PROSITE" id="PS51688">
    <property type="entry name" value="ICA"/>
    <property type="match status" value="1"/>
</dbReference>
<dbReference type="InterPro" id="IPR011050">
    <property type="entry name" value="Pectin_lyase_fold/virulence"/>
</dbReference>
<dbReference type="InterPro" id="IPR012334">
    <property type="entry name" value="Pectin_lyas_fold"/>
</dbReference>
<proteinExistence type="predicted"/>
<evidence type="ECO:0000313" key="3">
    <source>
        <dbReference type="Proteomes" id="UP000609531"/>
    </source>
</evidence>
<protein>
    <submittedName>
        <fullName evidence="2">DUF2793 domain-containing protein</fullName>
    </submittedName>
</protein>
<dbReference type="SUPFAM" id="SSF51126">
    <property type="entry name" value="Pectin lyase-like"/>
    <property type="match status" value="1"/>
</dbReference>
<dbReference type="Pfam" id="PF10983">
    <property type="entry name" value="DUF2793"/>
    <property type="match status" value="1"/>
</dbReference>
<gene>
    <name evidence="2" type="ORF">JCR33_03885</name>
</gene>
<dbReference type="InterPro" id="IPR036388">
    <property type="entry name" value="WH-like_DNA-bd_sf"/>
</dbReference>
<name>A0A934IGZ4_9HYPH</name>
<sequence length="1032" mass="107775">MSNSLNLELPYVEAAQAQKHVTVNDAFRRIDAVVQLSVADRTLTTPPASPSEGDRHLVASGATGAWAGHDFELAAYVDGAWVFFAPVEGWLAFVRAEDALVYFTGAAWEILTGAAGAEATAKLGINGTADTTNRLVVNAEAALFAPDLSQPVPTGDVRIKASKSTSGDVASHVFQTDYSGRAEFGLIGSDDFSLKVSADGSSFAEAFSVDASTARLDFAKVPSVAGAVSFAFQLPSRADGASTAIPSDVEVVETRGFAAENDGGGGRYERVGSLPSDGLGFADGNGGYWALSGNVITLRQAGAKMDGTTDDTAAINLALGSGRSIHAERGTYLISDALATGATAQRIVGDGRGRTKFKVSPSFNMSALGVFRIDHPFVFLEDFEIEFDQSTASSRATLVAYPPAVYMVGRTRVRLSRLRFIEAWEGVDATGNTGGALFEDVESGSFNVGFRFDGALDTVELRNCRVWPYNFAANATLYDIYQDSETIGFRFGRVDDLKLSNCTPFQCRIILEEGADGHRPFGMINGLALDGSYSRIEMSHGDVAVTSLYATSADANDSFIVQTGGNLELSDFSFRCNEVSNVPMVHVNGTGANCQIQNGKCEFGPSTLADGFRVTTGQLSVSSVRFGVNSTAVRTGACIRQVGGDLSAIGNSCNGPTTGTGDFIAVATDGNHTIVANDSNGWGFSFPSTRGNGIYGPNHDGSKVVIDSVVTFGAVNDTTEGGEIRLEGAGTNPTMVIDTASGNVRVSSLATGKALQATGADGTASLGGRELRFSNGLAFNAGLANDVNSVALGALTLDATTSGNHNTAVGRQSLTALTSGSTNTALGSNAGSQLVSDSGNTFVGYNAGSVLTAGTGNTGVGRNAFTGVGSTISNASALGDGATVTGSNQVQLGNSSTTTYAYGAVQNRSDARDKTDVRETRLGLDFVCALRPVDFRWDYREDYRRPAGLDPDVEWVAPEAGSMVRERFHHGFLAQDVAAVIEQQGVDFGGYQDHAIAGGDDVKSIGYSELVAPIVRAIQEICVRLEALEAKG</sequence>
<keyword evidence="3" id="KW-1185">Reference proteome</keyword>
<dbReference type="AlphaFoldDB" id="A0A934IGZ4"/>
<dbReference type="Proteomes" id="UP000609531">
    <property type="component" value="Unassembled WGS sequence"/>
</dbReference>
<dbReference type="InterPro" id="IPR021251">
    <property type="entry name" value="DUF2793"/>
</dbReference>
<dbReference type="Gene3D" id="2.160.20.10">
    <property type="entry name" value="Single-stranded right-handed beta-helix, Pectin lyase-like"/>
    <property type="match status" value="1"/>
</dbReference>
<dbReference type="InterPro" id="IPR030392">
    <property type="entry name" value="S74_ICA"/>
</dbReference>
<dbReference type="Pfam" id="PF13884">
    <property type="entry name" value="Peptidase_S74"/>
    <property type="match status" value="1"/>
</dbReference>
<comment type="caution">
    <text evidence="2">The sequence shown here is derived from an EMBL/GenBank/DDBJ whole genome shotgun (WGS) entry which is preliminary data.</text>
</comment>
<evidence type="ECO:0000313" key="2">
    <source>
        <dbReference type="EMBL" id="MBJ3774811.1"/>
    </source>
</evidence>
<evidence type="ECO:0000259" key="1">
    <source>
        <dbReference type="PROSITE" id="PS51688"/>
    </source>
</evidence>
<dbReference type="Gene3D" id="1.10.10.10">
    <property type="entry name" value="Winged helix-like DNA-binding domain superfamily/Winged helix DNA-binding domain"/>
    <property type="match status" value="1"/>
</dbReference>
<dbReference type="InterPro" id="IPR024535">
    <property type="entry name" value="RHGA/B-epi-like_pectate_lyase"/>
</dbReference>
<organism evidence="2 3">
    <name type="scientific">Acuticoccus mangrovi</name>
    <dbReference type="NCBI Taxonomy" id="2796142"/>
    <lineage>
        <taxon>Bacteria</taxon>
        <taxon>Pseudomonadati</taxon>
        <taxon>Pseudomonadota</taxon>
        <taxon>Alphaproteobacteria</taxon>
        <taxon>Hyphomicrobiales</taxon>
        <taxon>Amorphaceae</taxon>
        <taxon>Acuticoccus</taxon>
    </lineage>
</organism>
<accession>A0A934IGZ4</accession>
<reference evidence="2" key="1">
    <citation type="submission" date="2020-12" db="EMBL/GenBank/DDBJ databases">
        <title>Bacterial taxonomy.</title>
        <authorList>
            <person name="Pan X."/>
        </authorList>
    </citation>
    <scope>NUCLEOTIDE SEQUENCE</scope>
    <source>
        <strain evidence="2">B2012</strain>
    </source>
</reference>
<dbReference type="Pfam" id="PF12708">
    <property type="entry name" value="Pect-lyase_RHGA_epim"/>
    <property type="match status" value="1"/>
</dbReference>
<feature type="domain" description="Peptidase S74" evidence="1">
    <location>
        <begin position="909"/>
        <end position="1032"/>
    </location>
</feature>
<dbReference type="RefSeq" id="WP_198880705.1">
    <property type="nucleotide sequence ID" value="NZ_JAEKJA010000002.1"/>
</dbReference>
<dbReference type="EMBL" id="JAEKJA010000002">
    <property type="protein sequence ID" value="MBJ3774811.1"/>
    <property type="molecule type" value="Genomic_DNA"/>
</dbReference>